<name>A0A9W8QM11_AKAMU</name>
<evidence type="ECO:0000256" key="11">
    <source>
        <dbReference type="ARBA" id="ARBA00023136"/>
    </source>
</evidence>
<dbReference type="GO" id="GO:0005506">
    <property type="term" value="F:iron ion binding"/>
    <property type="evidence" value="ECO:0007669"/>
    <property type="project" value="InterPro"/>
</dbReference>
<dbReference type="GO" id="GO:0016705">
    <property type="term" value="F:oxidoreductase activity, acting on paired donors, with incorporation or reduction of molecular oxygen"/>
    <property type="evidence" value="ECO:0007669"/>
    <property type="project" value="InterPro"/>
</dbReference>
<dbReference type="PRINTS" id="PR00385">
    <property type="entry name" value="P450"/>
</dbReference>
<reference evidence="14" key="1">
    <citation type="journal article" date="2023" name="Access Microbiol">
        <title>De-novo genome assembly for Akanthomyces muscarius, a biocontrol agent of insect agricultural pests.</title>
        <authorList>
            <person name="Erdos Z."/>
            <person name="Studholme D.J."/>
            <person name="Raymond B."/>
            <person name="Sharma M."/>
        </authorList>
    </citation>
    <scope>NUCLEOTIDE SEQUENCE</scope>
    <source>
        <strain evidence="14">Ve6</strain>
    </source>
</reference>
<dbReference type="GeneID" id="80893236"/>
<keyword evidence="8" id="KW-0560">Oxidoreductase</keyword>
<evidence type="ECO:0000256" key="9">
    <source>
        <dbReference type="ARBA" id="ARBA00023004"/>
    </source>
</evidence>
<dbReference type="InterPro" id="IPR002401">
    <property type="entry name" value="Cyt_P450_E_grp-I"/>
</dbReference>
<keyword evidence="5" id="KW-0812">Transmembrane</keyword>
<dbReference type="KEGG" id="amus:LMH87_006077"/>
<proteinExistence type="inferred from homology"/>
<dbReference type="GO" id="GO:0004497">
    <property type="term" value="F:monooxygenase activity"/>
    <property type="evidence" value="ECO:0007669"/>
    <property type="project" value="UniProtKB-KW"/>
</dbReference>
<dbReference type="SUPFAM" id="SSF48264">
    <property type="entry name" value="Cytochrome P450"/>
    <property type="match status" value="1"/>
</dbReference>
<dbReference type="PRINTS" id="PR00463">
    <property type="entry name" value="EP450I"/>
</dbReference>
<comment type="caution">
    <text evidence="14">The sequence shown here is derived from an EMBL/GenBank/DDBJ whole genome shotgun (WGS) entry which is preliminary data.</text>
</comment>
<dbReference type="InterPro" id="IPR001128">
    <property type="entry name" value="Cyt_P450"/>
</dbReference>
<evidence type="ECO:0008006" key="16">
    <source>
        <dbReference type="Google" id="ProtNLM"/>
    </source>
</evidence>
<dbReference type="AlphaFoldDB" id="A0A9W8QM11"/>
<dbReference type="RefSeq" id="XP_056059316.1">
    <property type="nucleotide sequence ID" value="XM_056203907.1"/>
</dbReference>
<keyword evidence="15" id="KW-1185">Reference proteome</keyword>
<dbReference type="PANTHER" id="PTHR24305">
    <property type="entry name" value="CYTOCHROME P450"/>
    <property type="match status" value="1"/>
</dbReference>
<evidence type="ECO:0000256" key="10">
    <source>
        <dbReference type="ARBA" id="ARBA00023033"/>
    </source>
</evidence>
<dbReference type="Gene3D" id="1.10.630.10">
    <property type="entry name" value="Cytochrome P450"/>
    <property type="match status" value="1"/>
</dbReference>
<keyword evidence="9 12" id="KW-0408">Iron</keyword>
<evidence type="ECO:0000313" key="15">
    <source>
        <dbReference type="Proteomes" id="UP001144673"/>
    </source>
</evidence>
<keyword evidence="11" id="KW-0472">Membrane</keyword>
<gene>
    <name evidence="14" type="ORF">LMH87_006077</name>
</gene>
<accession>A0A9W8QM11</accession>
<evidence type="ECO:0000256" key="1">
    <source>
        <dbReference type="ARBA" id="ARBA00001971"/>
    </source>
</evidence>
<protein>
    <recommendedName>
        <fullName evidence="16">Cytochrome P450</fullName>
    </recommendedName>
</protein>
<dbReference type="GO" id="GO:0020037">
    <property type="term" value="F:heme binding"/>
    <property type="evidence" value="ECO:0007669"/>
    <property type="project" value="InterPro"/>
</dbReference>
<evidence type="ECO:0000256" key="12">
    <source>
        <dbReference type="PIRSR" id="PIRSR602401-1"/>
    </source>
</evidence>
<evidence type="ECO:0000256" key="8">
    <source>
        <dbReference type="ARBA" id="ARBA00023002"/>
    </source>
</evidence>
<sequence length="537" mass="61144">MNHLIAFVAGLALHILIFSRGEWDGHARDIVAGSVLLNVGVAAVLHATSLADHWRTSFRASTTLELTAIAGLFTSMLLYRTFFHVLCKYPGPFAARLSNLHILNLSRRFRLYKELHQLHMQYGDIVRLGPSTISVSKLEAVHVIHGPRSKCRKGPWYEYSKPMTSLHTSRDPAVHAQRRVSWERGLNSAALRNYKPIVTQTTHNLMDRINASQGQVFNASKWFNLFSVEIMGWMAFGRSFNALATGKETYFMELIHESEPIFGTVVHVSWLFILMKQIPFLAGPFNVFRKWLRAQLLSQMNSPPGTSCNLFSTLLEDYPSFEELTEKQRLSLEGDMFVIVIAGSETVTVSLQTLFYELSNHQDAQKRLQQEIDEFYVKHDEADPVLLSKMGYLQACINETLRLWPPVPSGAQRITPPEGIHVGDAFIPGNTLVHVPTYLMHRKEEAFPRPNEFIPERWTTKPELIADRSVYYPFSAGKYSCVGKQLALVELRQVAVEVLRRYTVELAPGFTSRDFEGGLRDRFSMQAKRLDLVFKAR</sequence>
<keyword evidence="7" id="KW-1133">Transmembrane helix</keyword>
<dbReference type="Pfam" id="PF00067">
    <property type="entry name" value="p450"/>
    <property type="match status" value="1"/>
</dbReference>
<feature type="binding site" description="axial binding residue" evidence="12">
    <location>
        <position position="481"/>
    </location>
    <ligand>
        <name>heme</name>
        <dbReference type="ChEBI" id="CHEBI:30413"/>
    </ligand>
    <ligandPart>
        <name>Fe</name>
        <dbReference type="ChEBI" id="CHEBI:18248"/>
    </ligandPart>
</feature>
<evidence type="ECO:0000256" key="3">
    <source>
        <dbReference type="ARBA" id="ARBA00010617"/>
    </source>
</evidence>
<evidence type="ECO:0000313" key="14">
    <source>
        <dbReference type="EMBL" id="KAJ4164401.1"/>
    </source>
</evidence>
<dbReference type="PANTHER" id="PTHR24305:SF112">
    <property type="entry name" value="L-ORNITHINE-N5-MONOOXYGENASE (EUROFUNG)"/>
    <property type="match status" value="1"/>
</dbReference>
<keyword evidence="13" id="KW-0732">Signal</keyword>
<keyword evidence="10" id="KW-0503">Monooxygenase</keyword>
<evidence type="ECO:0000256" key="7">
    <source>
        <dbReference type="ARBA" id="ARBA00022989"/>
    </source>
</evidence>
<evidence type="ECO:0000256" key="2">
    <source>
        <dbReference type="ARBA" id="ARBA00004370"/>
    </source>
</evidence>
<dbReference type="InterPro" id="IPR036396">
    <property type="entry name" value="Cyt_P450_sf"/>
</dbReference>
<keyword evidence="4 12" id="KW-0349">Heme</keyword>
<keyword evidence="6 12" id="KW-0479">Metal-binding</keyword>
<evidence type="ECO:0000256" key="4">
    <source>
        <dbReference type="ARBA" id="ARBA00022617"/>
    </source>
</evidence>
<evidence type="ECO:0000256" key="5">
    <source>
        <dbReference type="ARBA" id="ARBA00022692"/>
    </source>
</evidence>
<comment type="subcellular location">
    <subcellularLocation>
        <location evidence="2">Membrane</location>
    </subcellularLocation>
</comment>
<dbReference type="Proteomes" id="UP001144673">
    <property type="component" value="Chromosome 1"/>
</dbReference>
<feature type="chain" id="PRO_5040973633" description="Cytochrome P450" evidence="13">
    <location>
        <begin position="22"/>
        <end position="537"/>
    </location>
</feature>
<comment type="cofactor">
    <cofactor evidence="1 12">
        <name>heme</name>
        <dbReference type="ChEBI" id="CHEBI:30413"/>
    </cofactor>
</comment>
<evidence type="ECO:0000256" key="13">
    <source>
        <dbReference type="SAM" id="SignalP"/>
    </source>
</evidence>
<dbReference type="GO" id="GO:0016020">
    <property type="term" value="C:membrane"/>
    <property type="evidence" value="ECO:0007669"/>
    <property type="project" value="UniProtKB-SubCell"/>
</dbReference>
<dbReference type="EMBL" id="JAJHUN010000001">
    <property type="protein sequence ID" value="KAJ4164401.1"/>
    <property type="molecule type" value="Genomic_DNA"/>
</dbReference>
<dbReference type="CDD" id="cd11061">
    <property type="entry name" value="CYP67-like"/>
    <property type="match status" value="1"/>
</dbReference>
<comment type="similarity">
    <text evidence="3">Belongs to the cytochrome P450 family.</text>
</comment>
<organism evidence="14 15">
    <name type="scientific">Akanthomyces muscarius</name>
    <name type="common">Entomopathogenic fungus</name>
    <name type="synonym">Lecanicillium muscarium</name>
    <dbReference type="NCBI Taxonomy" id="2231603"/>
    <lineage>
        <taxon>Eukaryota</taxon>
        <taxon>Fungi</taxon>
        <taxon>Dikarya</taxon>
        <taxon>Ascomycota</taxon>
        <taxon>Pezizomycotina</taxon>
        <taxon>Sordariomycetes</taxon>
        <taxon>Hypocreomycetidae</taxon>
        <taxon>Hypocreales</taxon>
        <taxon>Cordycipitaceae</taxon>
        <taxon>Akanthomyces</taxon>
    </lineage>
</organism>
<dbReference type="InterPro" id="IPR050121">
    <property type="entry name" value="Cytochrome_P450_monoxygenase"/>
</dbReference>
<evidence type="ECO:0000256" key="6">
    <source>
        <dbReference type="ARBA" id="ARBA00022723"/>
    </source>
</evidence>
<feature type="signal peptide" evidence="13">
    <location>
        <begin position="1"/>
        <end position="21"/>
    </location>
</feature>